<name>A0A368MXP5_9FLAO</name>
<keyword evidence="1" id="KW-1133">Transmembrane helix</keyword>
<evidence type="ECO:0000313" key="2">
    <source>
        <dbReference type="EMBL" id="RCU42968.1"/>
    </source>
</evidence>
<gene>
    <name evidence="2" type="ORF">DQ356_05890</name>
</gene>
<accession>A0A368MXP5</accession>
<evidence type="ECO:0000256" key="1">
    <source>
        <dbReference type="SAM" id="Phobius"/>
    </source>
</evidence>
<feature type="transmembrane region" description="Helical" evidence="1">
    <location>
        <begin position="277"/>
        <end position="295"/>
    </location>
</feature>
<reference evidence="2 3" key="1">
    <citation type="submission" date="2018-07" db="EMBL/GenBank/DDBJ databases">
        <title>Chryseobacterium lacus sp. nov., isolated from lake water.</title>
        <authorList>
            <person name="Li C.-M."/>
        </authorList>
    </citation>
    <scope>NUCLEOTIDE SEQUENCE [LARGE SCALE GENOMIC DNA]</scope>
    <source>
        <strain evidence="2 3">YLOS41</strain>
    </source>
</reference>
<feature type="transmembrane region" description="Helical" evidence="1">
    <location>
        <begin position="328"/>
        <end position="347"/>
    </location>
</feature>
<dbReference type="Pfam" id="PF14897">
    <property type="entry name" value="EpsG"/>
    <property type="match status" value="1"/>
</dbReference>
<organism evidence="2 3">
    <name type="scientific">Chryseobacterium lacus</name>
    <dbReference type="NCBI Taxonomy" id="2058346"/>
    <lineage>
        <taxon>Bacteria</taxon>
        <taxon>Pseudomonadati</taxon>
        <taxon>Bacteroidota</taxon>
        <taxon>Flavobacteriia</taxon>
        <taxon>Flavobacteriales</taxon>
        <taxon>Weeksellaceae</taxon>
        <taxon>Chryseobacterium group</taxon>
        <taxon>Chryseobacterium</taxon>
    </lineage>
</organism>
<dbReference type="Proteomes" id="UP000252172">
    <property type="component" value="Unassembled WGS sequence"/>
</dbReference>
<dbReference type="EMBL" id="QPIE01000004">
    <property type="protein sequence ID" value="RCU42968.1"/>
    <property type="molecule type" value="Genomic_DNA"/>
</dbReference>
<protein>
    <submittedName>
        <fullName evidence="2">EpsG family protein</fullName>
    </submittedName>
</protein>
<feature type="transmembrane region" description="Helical" evidence="1">
    <location>
        <begin position="200"/>
        <end position="219"/>
    </location>
</feature>
<dbReference type="OrthoDB" id="1261475at2"/>
<dbReference type="RefSeq" id="WP_114303554.1">
    <property type="nucleotide sequence ID" value="NZ_QPIE01000004.1"/>
</dbReference>
<feature type="transmembrane region" description="Helical" evidence="1">
    <location>
        <begin position="30"/>
        <end position="47"/>
    </location>
</feature>
<feature type="transmembrane region" description="Helical" evidence="1">
    <location>
        <begin position="239"/>
        <end position="265"/>
    </location>
</feature>
<comment type="caution">
    <text evidence="2">The sequence shown here is derived from an EMBL/GenBank/DDBJ whole genome shotgun (WGS) entry which is preliminary data.</text>
</comment>
<feature type="transmembrane region" description="Helical" evidence="1">
    <location>
        <begin position="301"/>
        <end position="316"/>
    </location>
</feature>
<proteinExistence type="predicted"/>
<dbReference type="InterPro" id="IPR049458">
    <property type="entry name" value="EpsG-like"/>
</dbReference>
<feature type="transmembrane region" description="Helical" evidence="1">
    <location>
        <begin position="124"/>
        <end position="141"/>
    </location>
</feature>
<evidence type="ECO:0000313" key="3">
    <source>
        <dbReference type="Proteomes" id="UP000252172"/>
    </source>
</evidence>
<keyword evidence="3" id="KW-1185">Reference proteome</keyword>
<keyword evidence="1" id="KW-0472">Membrane</keyword>
<feature type="transmembrane region" description="Helical" evidence="1">
    <location>
        <begin position="98"/>
        <end position="117"/>
    </location>
</feature>
<dbReference type="AlphaFoldDB" id="A0A368MXP5"/>
<feature type="transmembrane region" description="Helical" evidence="1">
    <location>
        <begin position="166"/>
        <end position="188"/>
    </location>
</feature>
<sequence>MIYLLIFFICLFGIFHYEIRNKALFLKPYYFLLFVICTLMTGLRYRVGGDALLYENYFFVYPTLKNYLYFIEFKNSMNYQPLWILMVAVCKTFNPDYYFYQFVHSVIFNSVLFWFLWKYSAKPFTCLFILFINLLYLYYGFEIQREILAICCFLLSYGFFKKNKWFHYYGFVLLAFFFHISAVILIFLPFFKLIKFTRKFVFLSIIISIPLIIGKTVFYDVLSSLFFTEAMSERGNVYLGFQFSGSGIVFFYFLRVLVFLPFLLYFAKNKTSDEHNWLLSSFLVLSILSQVLVGFDRLLNYIYIPLIIFVVDFIYDQTLNINAIKRKILLSGVIVGFSGILLIKLFISNYGNAKYYSVFFPYESVFDKHKTPQRERYLIELWRQ</sequence>
<keyword evidence="1" id="KW-0812">Transmembrane</keyword>